<dbReference type="Proteomes" id="UP001212997">
    <property type="component" value="Unassembled WGS sequence"/>
</dbReference>
<protein>
    <recommendedName>
        <fullName evidence="4">C2H2-type domain-containing protein</fullName>
    </recommendedName>
</protein>
<organism evidence="2 3">
    <name type="scientific">Meripilus lineatus</name>
    <dbReference type="NCBI Taxonomy" id="2056292"/>
    <lineage>
        <taxon>Eukaryota</taxon>
        <taxon>Fungi</taxon>
        <taxon>Dikarya</taxon>
        <taxon>Basidiomycota</taxon>
        <taxon>Agaricomycotina</taxon>
        <taxon>Agaricomycetes</taxon>
        <taxon>Polyporales</taxon>
        <taxon>Meripilaceae</taxon>
        <taxon>Meripilus</taxon>
    </lineage>
</organism>
<proteinExistence type="predicted"/>
<evidence type="ECO:0000256" key="1">
    <source>
        <dbReference type="SAM" id="MobiDB-lite"/>
    </source>
</evidence>
<reference evidence="2" key="1">
    <citation type="submission" date="2022-07" db="EMBL/GenBank/DDBJ databases">
        <title>Genome Sequence of Physisporinus lineatus.</title>
        <authorList>
            <person name="Buettner E."/>
        </authorList>
    </citation>
    <scope>NUCLEOTIDE SEQUENCE</scope>
    <source>
        <strain evidence="2">VT162</strain>
    </source>
</reference>
<evidence type="ECO:0000313" key="3">
    <source>
        <dbReference type="Proteomes" id="UP001212997"/>
    </source>
</evidence>
<feature type="region of interest" description="Disordered" evidence="1">
    <location>
        <begin position="209"/>
        <end position="300"/>
    </location>
</feature>
<name>A0AAD5UUP6_9APHY</name>
<feature type="compositionally biased region" description="Low complexity" evidence="1">
    <location>
        <begin position="122"/>
        <end position="148"/>
    </location>
</feature>
<evidence type="ECO:0008006" key="4">
    <source>
        <dbReference type="Google" id="ProtNLM"/>
    </source>
</evidence>
<dbReference type="AlphaFoldDB" id="A0AAD5UUP6"/>
<evidence type="ECO:0000313" key="2">
    <source>
        <dbReference type="EMBL" id="KAJ3478296.1"/>
    </source>
</evidence>
<feature type="compositionally biased region" description="Acidic residues" evidence="1">
    <location>
        <begin position="254"/>
        <end position="263"/>
    </location>
</feature>
<comment type="caution">
    <text evidence="2">The sequence shown here is derived from an EMBL/GenBank/DDBJ whole genome shotgun (WGS) entry which is preliminary data.</text>
</comment>
<dbReference type="EMBL" id="JANAWD010000522">
    <property type="protein sequence ID" value="KAJ3478296.1"/>
    <property type="molecule type" value="Genomic_DNA"/>
</dbReference>
<keyword evidence="3" id="KW-1185">Reference proteome</keyword>
<gene>
    <name evidence="2" type="ORF">NLI96_g9860</name>
</gene>
<feature type="compositionally biased region" description="Low complexity" evidence="1">
    <location>
        <begin position="219"/>
        <end position="233"/>
    </location>
</feature>
<sequence>MDLNPTSQAPLVPTFPLPGLHEDLNFRLDELEPWRSFEPYATGSEPSIPYSGELEDQQQAWASEALTARIQAMEKERLETEELEKEIAGFVSWDLFESEEAQDGVAEGLSQSSTPPSLFDEGSTTGLGTSTESISSSSTSSPSPSLVPTRLPPQMLPYYPQYVLHSYFGNVQHTYPISYVGQGMMPPPFIPPPITTAATFNQFTATARAGSRTRCYTPSSVSGSSEFVQGSSSDGPRSVYSSTSSTKRKRGSDNDDDDDEDDEPRPCEKKPKKQPPKQAQPKGQKKGTNEPPKARTFGFRCPHHKCSNSTHLWRQSKDRDRHIDIHFNPRFECLGCGKRYTRPESVQRHSVHPEAEAKCTAACKDKKYSDFQIDDPHWHKAEAWENMYFPARDDPLYERVAALLGYRG</sequence>
<accession>A0AAD5UUP6</accession>
<feature type="region of interest" description="Disordered" evidence="1">
    <location>
        <begin position="102"/>
        <end position="148"/>
    </location>
</feature>